<dbReference type="Gene3D" id="2.30.110.10">
    <property type="entry name" value="Electron Transport, Fmn-binding Protein, Chain A"/>
    <property type="match status" value="1"/>
</dbReference>
<dbReference type="AlphaFoldDB" id="A0A2T0JSE8"/>
<dbReference type="Proteomes" id="UP000239415">
    <property type="component" value="Unassembled WGS sequence"/>
</dbReference>
<protein>
    <recommendedName>
        <fullName evidence="4">DUF2255 family protein</fullName>
    </recommendedName>
</protein>
<evidence type="ECO:0000313" key="2">
    <source>
        <dbReference type="EMBL" id="PRX10549.1"/>
    </source>
</evidence>
<evidence type="ECO:0000256" key="1">
    <source>
        <dbReference type="SAM" id="MobiDB-lite"/>
    </source>
</evidence>
<dbReference type="InterPro" id="IPR016888">
    <property type="entry name" value="UCP028498"/>
</dbReference>
<sequence>MADWSPEELPAIGGADELRVVTAGQNGSPRRVVPVWVIADGDDLYLRSAYGTSSAWYRRALTQRQGRIDAGGIDIEVTFTPVDDAAINDRIDAGYRTKYRRYGASYVDRMVAPQARHATLKISPRQESREADEPSAPRERSTAERSRPV</sequence>
<keyword evidence="3" id="KW-1185">Reference proteome</keyword>
<reference evidence="2 3" key="1">
    <citation type="submission" date="2018-03" db="EMBL/GenBank/DDBJ databases">
        <title>Genomic Encyclopedia of Archaeal and Bacterial Type Strains, Phase II (KMG-II): from individual species to whole genera.</title>
        <authorList>
            <person name="Goeker M."/>
        </authorList>
    </citation>
    <scope>NUCLEOTIDE SEQUENCE [LARGE SCALE GENOMIC DNA]</scope>
    <source>
        <strain evidence="2 3">DSM 43146</strain>
    </source>
</reference>
<gene>
    <name evidence="2" type="ORF">CLV67_13329</name>
</gene>
<feature type="region of interest" description="Disordered" evidence="1">
    <location>
        <begin position="117"/>
        <end position="149"/>
    </location>
</feature>
<dbReference type="InterPro" id="IPR012349">
    <property type="entry name" value="Split_barrel_FMN-bd"/>
</dbReference>
<organism evidence="2 3">
    <name type="scientific">Actinoplanes italicus</name>
    <dbReference type="NCBI Taxonomy" id="113567"/>
    <lineage>
        <taxon>Bacteria</taxon>
        <taxon>Bacillati</taxon>
        <taxon>Actinomycetota</taxon>
        <taxon>Actinomycetes</taxon>
        <taxon>Micromonosporales</taxon>
        <taxon>Micromonosporaceae</taxon>
        <taxon>Actinoplanes</taxon>
    </lineage>
</organism>
<proteinExistence type="predicted"/>
<dbReference type="OrthoDB" id="162563at2"/>
<comment type="caution">
    <text evidence="2">The sequence shown here is derived from an EMBL/GenBank/DDBJ whole genome shotgun (WGS) entry which is preliminary data.</text>
</comment>
<evidence type="ECO:0008006" key="4">
    <source>
        <dbReference type="Google" id="ProtNLM"/>
    </source>
</evidence>
<dbReference type="EMBL" id="PVMZ01000033">
    <property type="protein sequence ID" value="PRX10549.1"/>
    <property type="molecule type" value="Genomic_DNA"/>
</dbReference>
<dbReference type="RefSeq" id="WP_106330338.1">
    <property type="nucleotide sequence ID" value="NZ_BOMO01000166.1"/>
</dbReference>
<name>A0A2T0JSE8_9ACTN</name>
<dbReference type="Pfam" id="PF10012">
    <property type="entry name" value="DUF2255"/>
    <property type="match status" value="1"/>
</dbReference>
<evidence type="ECO:0000313" key="3">
    <source>
        <dbReference type="Proteomes" id="UP000239415"/>
    </source>
</evidence>
<accession>A0A2T0JSE8</accession>
<feature type="compositionally biased region" description="Basic and acidic residues" evidence="1">
    <location>
        <begin position="124"/>
        <end position="149"/>
    </location>
</feature>